<evidence type="ECO:0000256" key="1">
    <source>
        <dbReference type="ARBA" id="ARBA00004123"/>
    </source>
</evidence>
<keyword evidence="8 14" id="KW-0067">ATP-binding</keyword>
<dbReference type="SMART" id="SM00350">
    <property type="entry name" value="MCM"/>
    <property type="match status" value="1"/>
</dbReference>
<dbReference type="GO" id="GO:0016787">
    <property type="term" value="F:hydrolase activity"/>
    <property type="evidence" value="ECO:0007669"/>
    <property type="project" value="UniProtKB-KW"/>
</dbReference>
<dbReference type="PANTHER" id="PTHR11630:SF47">
    <property type="entry name" value="DNA HELICASE MCM8"/>
    <property type="match status" value="1"/>
</dbReference>
<dbReference type="Gene3D" id="2.40.50.140">
    <property type="entry name" value="Nucleic acid-binding proteins"/>
    <property type="match status" value="1"/>
</dbReference>
<sequence>MLTREEWSVALAPLWKEYYMTEDESDINDAEMLPALLGFKDMLRESRKPDGFLAHYNLSDVDVVTIPCKNLFSLFGDDAHDCFVVGYDHYLRSLGLALCMLRHEDELDTSEYDIHPRPRMEMHTEKINVRIVGLEPETLIGDLKAHVVDQFVSVTGTVTRVNAIKPLVVHCEFLCEKCEGVTERFFPDGKYDPPASCGTCRSKSTLIPNRSAAKTVDFQKIKIQEVDNGDAAAGRIPRMVEVELTEDLVDSCVPGSIVTICGPVKAVNSEVHSGRFGKQAQASSLYVLYIVANSVVNHNHAEMLRAVSMITPRGVYVGGNTATTTGLTVTMVKDSSGDYALEAGALVLADQGVCCIDEFDKMACDYQALLEAMEQQSISIAKAGIVCNLNARTSVIAAANPSGGHYNRSRSVSENLKMKAALDDPISLYHIRRYIAYARKYIHPQLSQEARQYLQDKYLQMRSDAETAAGDGIPITMRQLESLIRLAQARAKIELQDVVTVQHAYDVVEIMQECLLDTYTTEEGHLDFGRSGGMSLAKKVKAYVARLRKSVAQRNSQLFSMDELLQVANSMALDVDDFRDFVEILRNECFVLKQGVNVYKVQI</sequence>
<dbReference type="InterPro" id="IPR041562">
    <property type="entry name" value="MCM_lid"/>
</dbReference>
<evidence type="ECO:0000256" key="14">
    <source>
        <dbReference type="RuleBase" id="RU004070"/>
    </source>
</evidence>
<dbReference type="CDD" id="cd22247">
    <property type="entry name" value="MCM8_WHD"/>
    <property type="match status" value="1"/>
</dbReference>
<dbReference type="PROSITE" id="PS00847">
    <property type="entry name" value="MCM_1"/>
    <property type="match status" value="1"/>
</dbReference>
<dbReference type="Pfam" id="PF17207">
    <property type="entry name" value="MCM_OB"/>
    <property type="match status" value="1"/>
</dbReference>
<comment type="caution">
    <text evidence="16">The sequence shown here is derived from an EMBL/GenBank/DDBJ whole genome shotgun (WGS) entry which is preliminary data.</text>
</comment>
<evidence type="ECO:0000256" key="13">
    <source>
        <dbReference type="ARBA" id="ARBA00047995"/>
    </source>
</evidence>
<evidence type="ECO:0000313" key="16">
    <source>
        <dbReference type="EMBL" id="RHZ02457.1"/>
    </source>
</evidence>
<comment type="subcellular location">
    <subcellularLocation>
        <location evidence="1">Nucleus</location>
    </subcellularLocation>
</comment>
<dbReference type="Pfam" id="PF25051">
    <property type="entry name" value="WHD_MCM8"/>
    <property type="match status" value="1"/>
</dbReference>
<evidence type="ECO:0000256" key="2">
    <source>
        <dbReference type="ARBA" id="ARBA00008010"/>
    </source>
</evidence>
<dbReference type="PROSITE" id="PS50051">
    <property type="entry name" value="MCM_2"/>
    <property type="match status" value="1"/>
</dbReference>
<dbReference type="InterPro" id="IPR012340">
    <property type="entry name" value="NA-bd_OB-fold"/>
</dbReference>
<dbReference type="EMBL" id="QUTH01002799">
    <property type="protein sequence ID" value="RHZ23810.1"/>
    <property type="molecule type" value="Genomic_DNA"/>
</dbReference>
<evidence type="ECO:0000313" key="18">
    <source>
        <dbReference type="Proteomes" id="UP000285430"/>
    </source>
</evidence>
<dbReference type="PANTHER" id="PTHR11630">
    <property type="entry name" value="DNA REPLICATION LICENSING FACTOR MCM FAMILY MEMBER"/>
    <property type="match status" value="1"/>
</dbReference>
<organism evidence="16 19">
    <name type="scientific">Aphanomyces astaci</name>
    <name type="common">Crayfish plague agent</name>
    <dbReference type="NCBI Taxonomy" id="112090"/>
    <lineage>
        <taxon>Eukaryota</taxon>
        <taxon>Sar</taxon>
        <taxon>Stramenopiles</taxon>
        <taxon>Oomycota</taxon>
        <taxon>Saprolegniomycetes</taxon>
        <taxon>Saprolegniales</taxon>
        <taxon>Verrucalvaceae</taxon>
        <taxon>Aphanomyces</taxon>
    </lineage>
</organism>
<dbReference type="InterPro" id="IPR027417">
    <property type="entry name" value="P-loop_NTPase"/>
</dbReference>
<evidence type="ECO:0000256" key="10">
    <source>
        <dbReference type="ARBA" id="ARBA00023204"/>
    </source>
</evidence>
<dbReference type="GO" id="GO:0042555">
    <property type="term" value="C:MCM complex"/>
    <property type="evidence" value="ECO:0007669"/>
    <property type="project" value="TreeGrafter"/>
</dbReference>
<accession>A0A418DZ76</accession>
<dbReference type="VEuPathDB" id="FungiDB:H257_02466"/>
<dbReference type="GO" id="GO:0000724">
    <property type="term" value="P:double-strand break repair via homologous recombination"/>
    <property type="evidence" value="ECO:0007669"/>
    <property type="project" value="UniProtKB-ARBA"/>
</dbReference>
<dbReference type="Gene3D" id="2.20.28.10">
    <property type="match status" value="1"/>
</dbReference>
<evidence type="ECO:0000256" key="9">
    <source>
        <dbReference type="ARBA" id="ARBA00023125"/>
    </source>
</evidence>
<dbReference type="Pfam" id="PF00493">
    <property type="entry name" value="MCM"/>
    <property type="match status" value="1"/>
</dbReference>
<dbReference type="Gene3D" id="3.40.50.300">
    <property type="entry name" value="P-loop containing nucleotide triphosphate hydrolases"/>
    <property type="match status" value="2"/>
</dbReference>
<dbReference type="GO" id="GO:0003697">
    <property type="term" value="F:single-stranded DNA binding"/>
    <property type="evidence" value="ECO:0007669"/>
    <property type="project" value="TreeGrafter"/>
</dbReference>
<evidence type="ECO:0000313" key="17">
    <source>
        <dbReference type="EMBL" id="RHZ23810.1"/>
    </source>
</evidence>
<dbReference type="EC" id="3.6.4.12" evidence="3"/>
<keyword evidence="10" id="KW-0234">DNA repair</keyword>
<evidence type="ECO:0000256" key="5">
    <source>
        <dbReference type="ARBA" id="ARBA00022763"/>
    </source>
</evidence>
<evidence type="ECO:0000256" key="7">
    <source>
        <dbReference type="ARBA" id="ARBA00022806"/>
    </source>
</evidence>
<dbReference type="FunFam" id="2.20.28.10:FF:000007">
    <property type="entry name" value="DNA helicase MCM8 isoform X1"/>
    <property type="match status" value="1"/>
</dbReference>
<dbReference type="GO" id="GO:0005524">
    <property type="term" value="F:ATP binding"/>
    <property type="evidence" value="ECO:0007669"/>
    <property type="project" value="UniProtKB-KW"/>
</dbReference>
<name>A0A418DZ76_APHAT</name>
<keyword evidence="4 14" id="KW-0547">Nucleotide-binding</keyword>
<evidence type="ECO:0000256" key="11">
    <source>
        <dbReference type="ARBA" id="ARBA00023242"/>
    </source>
</evidence>
<keyword evidence="6" id="KW-0378">Hydrolase</keyword>
<dbReference type="InterPro" id="IPR031327">
    <property type="entry name" value="MCM"/>
</dbReference>
<keyword evidence="5" id="KW-0227">DNA damage</keyword>
<evidence type="ECO:0000313" key="19">
    <source>
        <dbReference type="Proteomes" id="UP000285712"/>
    </source>
</evidence>
<evidence type="ECO:0000256" key="6">
    <source>
        <dbReference type="ARBA" id="ARBA00022801"/>
    </source>
</evidence>
<dbReference type="GO" id="GO:0005634">
    <property type="term" value="C:nucleus"/>
    <property type="evidence" value="ECO:0007669"/>
    <property type="project" value="UniProtKB-SubCell"/>
</dbReference>
<proteinExistence type="inferred from homology"/>
<dbReference type="InterPro" id="IPR033762">
    <property type="entry name" value="MCM_OB"/>
</dbReference>
<keyword evidence="9 14" id="KW-0238">DNA-binding</keyword>
<gene>
    <name evidence="16" type="ORF">DYB35_005611</name>
    <name evidence="17" type="ORF">DYB37_007197</name>
</gene>
<dbReference type="Proteomes" id="UP000285430">
    <property type="component" value="Unassembled WGS sequence"/>
</dbReference>
<evidence type="ECO:0000256" key="4">
    <source>
        <dbReference type="ARBA" id="ARBA00022741"/>
    </source>
</evidence>
<evidence type="ECO:0000256" key="12">
    <source>
        <dbReference type="ARBA" id="ARBA00042306"/>
    </source>
</evidence>
<keyword evidence="7" id="KW-0347">Helicase</keyword>
<dbReference type="InterPro" id="IPR001208">
    <property type="entry name" value="MCM_dom"/>
</dbReference>
<evidence type="ECO:0000256" key="8">
    <source>
        <dbReference type="ARBA" id="ARBA00022840"/>
    </source>
</evidence>
<comment type="similarity">
    <text evidence="2 14">Belongs to the MCM family.</text>
</comment>
<evidence type="ECO:0000259" key="15">
    <source>
        <dbReference type="PROSITE" id="PS50051"/>
    </source>
</evidence>
<comment type="catalytic activity">
    <reaction evidence="13">
        <text>ATP + H2O = ADP + phosphate + H(+)</text>
        <dbReference type="Rhea" id="RHEA:13065"/>
        <dbReference type="ChEBI" id="CHEBI:15377"/>
        <dbReference type="ChEBI" id="CHEBI:15378"/>
        <dbReference type="ChEBI" id="CHEBI:30616"/>
        <dbReference type="ChEBI" id="CHEBI:43474"/>
        <dbReference type="ChEBI" id="CHEBI:456216"/>
        <dbReference type="EC" id="3.6.4.12"/>
    </reaction>
</comment>
<dbReference type="PRINTS" id="PR01657">
    <property type="entry name" value="MCMFAMILY"/>
</dbReference>
<dbReference type="InterPro" id="IPR018525">
    <property type="entry name" value="MCM_CS"/>
</dbReference>
<dbReference type="GO" id="GO:0006260">
    <property type="term" value="P:DNA replication"/>
    <property type="evidence" value="ECO:0007669"/>
    <property type="project" value="InterPro"/>
</dbReference>
<dbReference type="InterPro" id="IPR056875">
    <property type="entry name" value="MCM8/REC_WHD"/>
</dbReference>
<protein>
    <recommendedName>
        <fullName evidence="3">DNA helicase</fullName>
        <ecNumber evidence="3">3.6.4.12</ecNumber>
    </recommendedName>
    <alternativeName>
        <fullName evidence="12">Minichromosome maintenance 8</fullName>
    </alternativeName>
</protein>
<reference evidence="18 19" key="1">
    <citation type="submission" date="2018-08" db="EMBL/GenBank/DDBJ databases">
        <title>Aphanomyces genome sequencing and annotation.</title>
        <authorList>
            <person name="Minardi D."/>
            <person name="Oidtmann B."/>
            <person name="Van Der Giezen M."/>
            <person name="Studholme D.J."/>
        </authorList>
    </citation>
    <scope>NUCLEOTIDE SEQUENCE [LARGE SCALE GENOMIC DNA]</scope>
    <source>
        <strain evidence="17 18">Da</strain>
        <strain evidence="16 19">Sv</strain>
    </source>
</reference>
<feature type="domain" description="MCM C-terminal AAA(+) ATPase" evidence="15">
    <location>
        <begin position="301"/>
        <end position="431"/>
    </location>
</feature>
<dbReference type="Pfam" id="PF17855">
    <property type="entry name" value="MCM_lid"/>
    <property type="match status" value="1"/>
</dbReference>
<dbReference type="AlphaFoldDB" id="A0A418DZ76"/>
<evidence type="ECO:0000256" key="3">
    <source>
        <dbReference type="ARBA" id="ARBA00012551"/>
    </source>
</evidence>
<keyword evidence="11" id="KW-0539">Nucleus</keyword>
<dbReference type="SUPFAM" id="SSF50249">
    <property type="entry name" value="Nucleic acid-binding proteins"/>
    <property type="match status" value="1"/>
</dbReference>
<dbReference type="Proteomes" id="UP000285712">
    <property type="component" value="Unassembled WGS sequence"/>
</dbReference>
<dbReference type="SUPFAM" id="SSF52540">
    <property type="entry name" value="P-loop containing nucleoside triphosphate hydrolases"/>
    <property type="match status" value="1"/>
</dbReference>
<dbReference type="GO" id="GO:0017116">
    <property type="term" value="F:single-stranded DNA helicase activity"/>
    <property type="evidence" value="ECO:0007669"/>
    <property type="project" value="TreeGrafter"/>
</dbReference>
<dbReference type="EMBL" id="QUTG01000304">
    <property type="protein sequence ID" value="RHZ02457.1"/>
    <property type="molecule type" value="Genomic_DNA"/>
</dbReference>